<evidence type="ECO:0000256" key="7">
    <source>
        <dbReference type="ARBA" id="ARBA00048247"/>
    </source>
</evidence>
<dbReference type="Gene3D" id="3.90.550.10">
    <property type="entry name" value="Spore Coat Polysaccharide Biosynthesis Protein SpsA, Chain A"/>
    <property type="match status" value="1"/>
</dbReference>
<comment type="catalytic activity">
    <reaction evidence="7">
        <text>alpha-D-glucosamine 1-phosphate + acetyl-CoA = N-acetyl-alpha-D-glucosamine 1-phosphate + CoA + H(+)</text>
        <dbReference type="Rhea" id="RHEA:13725"/>
        <dbReference type="ChEBI" id="CHEBI:15378"/>
        <dbReference type="ChEBI" id="CHEBI:57287"/>
        <dbReference type="ChEBI" id="CHEBI:57288"/>
        <dbReference type="ChEBI" id="CHEBI:57776"/>
        <dbReference type="ChEBI" id="CHEBI:58516"/>
        <dbReference type="EC" id="2.3.1.157"/>
    </reaction>
</comment>
<evidence type="ECO:0000256" key="5">
    <source>
        <dbReference type="ARBA" id="ARBA00023268"/>
    </source>
</evidence>
<evidence type="ECO:0000259" key="9">
    <source>
        <dbReference type="Pfam" id="PF00483"/>
    </source>
</evidence>
<comment type="pathway">
    <text evidence="1">Nucleotide-sugar biosynthesis; UDP-N-acetyl-alpha-D-glucosamine biosynthesis; N-acetyl-alpha-D-glucosamine 1-phosphate from alpha-D-glucosamine 6-phosphate (route II): step 2/2.</text>
</comment>
<feature type="domain" description="Nucleotidyl transferase" evidence="9">
    <location>
        <begin position="3"/>
        <end position="223"/>
    </location>
</feature>
<dbReference type="InterPro" id="IPR029044">
    <property type="entry name" value="Nucleotide-diphossugar_trans"/>
</dbReference>
<dbReference type="GO" id="GO:0003977">
    <property type="term" value="F:UDP-N-acetylglucosamine diphosphorylase activity"/>
    <property type="evidence" value="ECO:0007669"/>
    <property type="project" value="UniProtKB-EC"/>
</dbReference>
<evidence type="ECO:0000256" key="2">
    <source>
        <dbReference type="ARBA" id="ARBA00005208"/>
    </source>
</evidence>
<evidence type="ECO:0000256" key="6">
    <source>
        <dbReference type="ARBA" id="ARBA00023315"/>
    </source>
</evidence>
<reference evidence="10 11" key="1">
    <citation type="journal article" date="2018" name="Syst. Appl. Microbiol.">
        <title>A new symbiotic nanoarchaeote (Candidatus Nanoclepta minutus) and its host (Zestosphaera tikiterensis gen. nov., sp. nov.) from a New Zealand hot spring.</title>
        <authorList>
            <person name="St John E."/>
            <person name="Liu Y."/>
            <person name="Podar M."/>
            <person name="Stott M.B."/>
            <person name="Meneghin J."/>
            <person name="Chen Z."/>
            <person name="Lagutin K."/>
            <person name="Mitchell K."/>
            <person name="Reysenbach A.L."/>
        </authorList>
    </citation>
    <scope>NUCLEOTIDE SEQUENCE [LARGE SCALE GENOMIC DNA]</scope>
    <source>
        <strain evidence="10">NZ3</strain>
    </source>
</reference>
<dbReference type="InterPro" id="IPR011004">
    <property type="entry name" value="Trimer_LpxA-like_sf"/>
</dbReference>
<dbReference type="Proteomes" id="UP000244093">
    <property type="component" value="Unassembled WGS sequence"/>
</dbReference>
<keyword evidence="5" id="KW-0511">Multifunctional enzyme</keyword>
<evidence type="ECO:0000256" key="4">
    <source>
        <dbReference type="ARBA" id="ARBA00022695"/>
    </source>
</evidence>
<protein>
    <recommendedName>
        <fullName evidence="9">Nucleotidyl transferase domain-containing protein</fullName>
    </recommendedName>
</protein>
<dbReference type="EMBL" id="NBVN01000004">
    <property type="protein sequence ID" value="PUA32348.1"/>
    <property type="molecule type" value="Genomic_DNA"/>
</dbReference>
<dbReference type="InterPro" id="IPR050065">
    <property type="entry name" value="GlmU-like"/>
</dbReference>
<accession>A0A2R7Y499</accession>
<evidence type="ECO:0000313" key="11">
    <source>
        <dbReference type="Proteomes" id="UP000244093"/>
    </source>
</evidence>
<evidence type="ECO:0000313" key="10">
    <source>
        <dbReference type="EMBL" id="PUA32348.1"/>
    </source>
</evidence>
<dbReference type="GO" id="GO:0019134">
    <property type="term" value="F:glucosamine-1-phosphate N-acetyltransferase activity"/>
    <property type="evidence" value="ECO:0007669"/>
    <property type="project" value="UniProtKB-EC"/>
</dbReference>
<keyword evidence="4" id="KW-0548">Nucleotidyltransferase</keyword>
<proteinExistence type="predicted"/>
<name>A0A2R7Y499_9CREN</name>
<dbReference type="SUPFAM" id="SSF53448">
    <property type="entry name" value="Nucleotide-diphospho-sugar transferases"/>
    <property type="match status" value="1"/>
</dbReference>
<dbReference type="AlphaFoldDB" id="A0A2R7Y499"/>
<comment type="catalytic activity">
    <reaction evidence="8">
        <text>N-acetyl-alpha-D-glucosamine 1-phosphate + UTP + H(+) = UDP-N-acetyl-alpha-D-glucosamine + diphosphate</text>
        <dbReference type="Rhea" id="RHEA:13509"/>
        <dbReference type="ChEBI" id="CHEBI:15378"/>
        <dbReference type="ChEBI" id="CHEBI:33019"/>
        <dbReference type="ChEBI" id="CHEBI:46398"/>
        <dbReference type="ChEBI" id="CHEBI:57705"/>
        <dbReference type="ChEBI" id="CHEBI:57776"/>
        <dbReference type="EC" id="2.7.7.23"/>
    </reaction>
</comment>
<dbReference type="PANTHER" id="PTHR43584">
    <property type="entry name" value="NUCLEOTIDYL TRANSFERASE"/>
    <property type="match status" value="1"/>
</dbReference>
<dbReference type="Gene3D" id="2.160.10.10">
    <property type="entry name" value="Hexapeptide repeat proteins"/>
    <property type="match status" value="1"/>
</dbReference>
<dbReference type="SUPFAM" id="SSF51161">
    <property type="entry name" value="Trimeric LpxA-like enzymes"/>
    <property type="match status" value="1"/>
</dbReference>
<organism evidence="10 11">
    <name type="scientific">Zestosphaera tikiterensis</name>
    <dbReference type="NCBI Taxonomy" id="1973259"/>
    <lineage>
        <taxon>Archaea</taxon>
        <taxon>Thermoproteota</taxon>
        <taxon>Thermoprotei</taxon>
        <taxon>Desulfurococcales</taxon>
        <taxon>Desulfurococcaceae</taxon>
        <taxon>Zestosphaera</taxon>
    </lineage>
</organism>
<sequence length="380" mass="41453">MEAVVLAGGKGSGMHKLTMGKSKLLIEILGKPIIEWVLTNVLNAGVRNVTLVTDRPQAFEDVTTKLGSELSFDVRLQRKEEVLGALEEAVDKLSSKALLVYGDTLIPSSAYKLVIEAYEESGLPTLLVIPDEDVTRYGAIYINEQGFIEKFVERPKYVETSYVFGGVAILNRELVNSILSAGRIDEGVNSYVRSGGKIQAVIWSDWWVDIGSPVDILKALYYVLKGLNTSRISSNAKIASSTVIEGPVIIEEGAEVDHHTLIKGPAYIGRGSFIGAYSFIRPFTDVEAEASIGSYVEVVWSLVGRKASIGRESFIGFSVVGEEAVVEPNVKTKLLIKPEVEGVKAMKVRSRRVEYLKLGSMISAKARIPSGTELLPGEER</sequence>
<dbReference type="InterPro" id="IPR005835">
    <property type="entry name" value="NTP_transferase_dom"/>
</dbReference>
<evidence type="ECO:0000256" key="3">
    <source>
        <dbReference type="ARBA" id="ARBA00022679"/>
    </source>
</evidence>
<keyword evidence="3" id="KW-0808">Transferase</keyword>
<dbReference type="Pfam" id="PF00483">
    <property type="entry name" value="NTP_transferase"/>
    <property type="match status" value="1"/>
</dbReference>
<evidence type="ECO:0000256" key="1">
    <source>
        <dbReference type="ARBA" id="ARBA00005166"/>
    </source>
</evidence>
<gene>
    <name evidence="10" type="ORF">B7O98_06730</name>
</gene>
<comment type="caution">
    <text evidence="10">The sequence shown here is derived from an EMBL/GenBank/DDBJ whole genome shotgun (WGS) entry which is preliminary data.</text>
</comment>
<comment type="pathway">
    <text evidence="2">Nucleotide-sugar biosynthesis; UDP-N-acetyl-alpha-D-glucosamine biosynthesis; UDP-N-acetyl-alpha-D-glucosamine from N-acetyl-alpha-D-glucosamine 1-phosphate: step 1/1.</text>
</comment>
<dbReference type="PANTHER" id="PTHR43584:SF8">
    <property type="entry name" value="N-ACETYLMURAMATE ALPHA-1-PHOSPHATE URIDYLYLTRANSFERASE"/>
    <property type="match status" value="1"/>
</dbReference>
<evidence type="ECO:0000256" key="8">
    <source>
        <dbReference type="ARBA" id="ARBA00048493"/>
    </source>
</evidence>
<keyword evidence="6" id="KW-0012">Acyltransferase</keyword>